<evidence type="ECO:0000256" key="1">
    <source>
        <dbReference type="SAM" id="SignalP"/>
    </source>
</evidence>
<evidence type="ECO:0000313" key="2">
    <source>
        <dbReference type="EMBL" id="PQJ13122.1"/>
    </source>
</evidence>
<dbReference type="EMBL" id="PPSL01000001">
    <property type="protein sequence ID" value="PQJ13122.1"/>
    <property type="molecule type" value="Genomic_DNA"/>
</dbReference>
<keyword evidence="3" id="KW-1185">Reference proteome</keyword>
<organism evidence="2 3">
    <name type="scientific">Flavipsychrobacter stenotrophus</name>
    <dbReference type="NCBI Taxonomy" id="2077091"/>
    <lineage>
        <taxon>Bacteria</taxon>
        <taxon>Pseudomonadati</taxon>
        <taxon>Bacteroidota</taxon>
        <taxon>Chitinophagia</taxon>
        <taxon>Chitinophagales</taxon>
        <taxon>Chitinophagaceae</taxon>
        <taxon>Flavipsychrobacter</taxon>
    </lineage>
</organism>
<name>A0A2S7T1M6_9BACT</name>
<feature type="signal peptide" evidence="1">
    <location>
        <begin position="1"/>
        <end position="19"/>
    </location>
</feature>
<keyword evidence="1" id="KW-0732">Signal</keyword>
<reference evidence="2 3" key="1">
    <citation type="submission" date="2018-01" db="EMBL/GenBank/DDBJ databases">
        <title>A novel member of the phylum Bacteroidetes isolated from glacier ice.</title>
        <authorList>
            <person name="Liu Q."/>
            <person name="Xin Y.-H."/>
        </authorList>
    </citation>
    <scope>NUCLEOTIDE SEQUENCE [LARGE SCALE GENOMIC DNA]</scope>
    <source>
        <strain evidence="2 3">RB1R16</strain>
    </source>
</reference>
<proteinExistence type="predicted"/>
<evidence type="ECO:0000313" key="3">
    <source>
        <dbReference type="Proteomes" id="UP000239872"/>
    </source>
</evidence>
<protein>
    <recommendedName>
        <fullName evidence="4">Outer membrane protein beta-barrel domain-containing protein</fullName>
    </recommendedName>
</protein>
<dbReference type="AlphaFoldDB" id="A0A2S7T1M6"/>
<sequence>MRRILLLLLCSLAVGSVHAQNWGADIGLGLSYARLLRSAESTKQTENIRYSFGQPGICISPEIFLTLNEHSRVIFSYQLSENKTGIQFRAGRGAGSHEYNYEQFQLHNFSVGYCHFRNIAHEKVSMGLLLKVGIANGLFIGGGYGESGSGSTQGYVQTLPVSSDKIMSSFWMPDATIGITLSPRFEWSPLIERITLSSSLTAGFKDIYTDYAKVEYSIYTDKGIDKGTAQYKGSPLLLQFMVCYRLFMRAHEN</sequence>
<gene>
    <name evidence="2" type="ORF">CJD36_005100</name>
</gene>
<dbReference type="RefSeq" id="WP_105038006.1">
    <property type="nucleotide sequence ID" value="NZ_PPSL01000001.1"/>
</dbReference>
<feature type="chain" id="PRO_5015603003" description="Outer membrane protein beta-barrel domain-containing protein" evidence="1">
    <location>
        <begin position="20"/>
        <end position="253"/>
    </location>
</feature>
<accession>A0A2S7T1M6</accession>
<evidence type="ECO:0008006" key="4">
    <source>
        <dbReference type="Google" id="ProtNLM"/>
    </source>
</evidence>
<comment type="caution">
    <text evidence="2">The sequence shown here is derived from an EMBL/GenBank/DDBJ whole genome shotgun (WGS) entry which is preliminary data.</text>
</comment>
<dbReference type="Proteomes" id="UP000239872">
    <property type="component" value="Unassembled WGS sequence"/>
</dbReference>